<organism evidence="2 3">
    <name type="scientific">Romanomermis culicivorax</name>
    <name type="common">Nematode worm</name>
    <dbReference type="NCBI Taxonomy" id="13658"/>
    <lineage>
        <taxon>Eukaryota</taxon>
        <taxon>Metazoa</taxon>
        <taxon>Ecdysozoa</taxon>
        <taxon>Nematoda</taxon>
        <taxon>Enoplea</taxon>
        <taxon>Dorylaimia</taxon>
        <taxon>Mermithida</taxon>
        <taxon>Mermithoidea</taxon>
        <taxon>Mermithidae</taxon>
        <taxon>Romanomermis</taxon>
    </lineage>
</organism>
<evidence type="ECO:0000313" key="2">
    <source>
        <dbReference type="Proteomes" id="UP000887565"/>
    </source>
</evidence>
<protein>
    <submittedName>
        <fullName evidence="3">Uncharacterized protein</fullName>
    </submittedName>
</protein>
<evidence type="ECO:0000256" key="1">
    <source>
        <dbReference type="SAM" id="SignalP"/>
    </source>
</evidence>
<reference evidence="3" key="1">
    <citation type="submission" date="2022-11" db="UniProtKB">
        <authorList>
            <consortium name="WormBaseParasite"/>
        </authorList>
    </citation>
    <scope>IDENTIFICATION</scope>
</reference>
<feature type="signal peptide" evidence="1">
    <location>
        <begin position="1"/>
        <end position="31"/>
    </location>
</feature>
<keyword evidence="2" id="KW-1185">Reference proteome</keyword>
<sequence>MNAKELISNFNMRPIFLSLIFLTVALIYVRGDDSDSEATTGGKDSGNFRSWEPSRYKMKHLLADLCTCRKKPVTEQRWLEIKF</sequence>
<name>A0A915HZ05_ROMCU</name>
<evidence type="ECO:0000313" key="3">
    <source>
        <dbReference type="WBParaSite" id="nRc.2.0.1.t06496-RA"/>
    </source>
</evidence>
<dbReference type="AlphaFoldDB" id="A0A915HZ05"/>
<dbReference type="WBParaSite" id="nRc.2.0.1.t06496-RA">
    <property type="protein sequence ID" value="nRc.2.0.1.t06496-RA"/>
    <property type="gene ID" value="nRc.2.0.1.g06496"/>
</dbReference>
<dbReference type="Proteomes" id="UP000887565">
    <property type="component" value="Unplaced"/>
</dbReference>
<feature type="chain" id="PRO_5037770353" evidence="1">
    <location>
        <begin position="32"/>
        <end position="83"/>
    </location>
</feature>
<proteinExistence type="predicted"/>
<keyword evidence="1" id="KW-0732">Signal</keyword>
<accession>A0A915HZ05</accession>